<dbReference type="EMBL" id="CACVBS010000042">
    <property type="protein sequence ID" value="CAA7263895.1"/>
    <property type="molecule type" value="Genomic_DNA"/>
</dbReference>
<feature type="chain" id="PRO_5035919579" description="3-carboxymuconate cyclase" evidence="1">
    <location>
        <begin position="23"/>
        <end position="416"/>
    </location>
</feature>
<dbReference type="Proteomes" id="UP000467700">
    <property type="component" value="Unassembled WGS sequence"/>
</dbReference>
<dbReference type="Gene3D" id="2.130.10.10">
    <property type="entry name" value="YVTN repeat-like/Quinoprotein amine dehydrogenase"/>
    <property type="match status" value="1"/>
</dbReference>
<dbReference type="SUPFAM" id="SSF75011">
    <property type="entry name" value="3-carboxy-cis,cis-mucoante lactonizing enzyme"/>
    <property type="match status" value="1"/>
</dbReference>
<keyword evidence="3" id="KW-1185">Reference proteome</keyword>
<proteinExistence type="predicted"/>
<dbReference type="OrthoDB" id="10006285at2759"/>
<organism evidence="2 3">
    <name type="scientific">Cyclocybe aegerita</name>
    <name type="common">Black poplar mushroom</name>
    <name type="synonym">Agrocybe aegerita</name>
    <dbReference type="NCBI Taxonomy" id="1973307"/>
    <lineage>
        <taxon>Eukaryota</taxon>
        <taxon>Fungi</taxon>
        <taxon>Dikarya</taxon>
        <taxon>Basidiomycota</taxon>
        <taxon>Agaricomycotina</taxon>
        <taxon>Agaricomycetes</taxon>
        <taxon>Agaricomycetidae</taxon>
        <taxon>Agaricales</taxon>
        <taxon>Agaricineae</taxon>
        <taxon>Bolbitiaceae</taxon>
        <taxon>Cyclocybe</taxon>
    </lineage>
</organism>
<sequence length="416" mass="42614">MLFLMKLLASFTTLSLAATAAAVPIFSSRGAASRTAGAAYFITNEDKNFVVVNRISPDGSVKLAGAISTRGRGAAGAMEAPGPDPLFTQDAVKVGGSNLFTINAGSNTVVMFSIDAADPARLKMVGNPVSSGGEFPVSVAFSAARNMVCVVNGGAVTNVNCYKPDAELGLVAIQGTNRPLTLPVPQTTPPTGPAGTISDIIFSEDSSKLLVSVKGVPPTPGFLASWDVAENGTLSEEFLSSPPAEGGLLPFSLTLVNGKNALLATDAGVGFETFDLNTLNGASSSPAKSQVVPIEGQGATCWSNFSNKTGTYFLTDIITSIVTEVDVLDDLSGKIVKQYPLAPGSATIDNAIAALPTNDFLYVLSPNATAIDVMALNGPGQATSVGRFDFGAVAAKLNLPVSPTRLQGMAVFVKSV</sequence>
<evidence type="ECO:0000256" key="1">
    <source>
        <dbReference type="SAM" id="SignalP"/>
    </source>
</evidence>
<comment type="caution">
    <text evidence="2">The sequence shown here is derived from an EMBL/GenBank/DDBJ whole genome shotgun (WGS) entry which is preliminary data.</text>
</comment>
<protein>
    <recommendedName>
        <fullName evidence="4">3-carboxymuconate cyclase</fullName>
    </recommendedName>
</protein>
<evidence type="ECO:0000313" key="2">
    <source>
        <dbReference type="EMBL" id="CAA7263895.1"/>
    </source>
</evidence>
<reference evidence="2 3" key="1">
    <citation type="submission" date="2020-01" db="EMBL/GenBank/DDBJ databases">
        <authorList>
            <person name="Gupta K D."/>
        </authorList>
    </citation>
    <scope>NUCLEOTIDE SEQUENCE [LARGE SCALE GENOMIC DNA]</scope>
</reference>
<gene>
    <name evidence="2" type="ORF">AAE3_LOCUS6234</name>
</gene>
<dbReference type="InterPro" id="IPR015943">
    <property type="entry name" value="WD40/YVTN_repeat-like_dom_sf"/>
</dbReference>
<dbReference type="AlphaFoldDB" id="A0A8S0VRL5"/>
<evidence type="ECO:0000313" key="3">
    <source>
        <dbReference type="Proteomes" id="UP000467700"/>
    </source>
</evidence>
<evidence type="ECO:0008006" key="4">
    <source>
        <dbReference type="Google" id="ProtNLM"/>
    </source>
</evidence>
<feature type="signal peptide" evidence="1">
    <location>
        <begin position="1"/>
        <end position="22"/>
    </location>
</feature>
<name>A0A8S0VRL5_CYCAE</name>
<keyword evidence="1" id="KW-0732">Signal</keyword>
<accession>A0A8S0VRL5</accession>